<accession>A0A6J4SCY2</accession>
<name>A0A6J4SCY2_9ACTN</name>
<dbReference type="InterPro" id="IPR017853">
    <property type="entry name" value="GH"/>
</dbReference>
<dbReference type="SUPFAM" id="SSF51445">
    <property type="entry name" value="(Trans)glycosidases"/>
    <property type="match status" value="1"/>
</dbReference>
<gene>
    <name evidence="2" type="ORF">AVDCRST_MAG30-1444</name>
</gene>
<dbReference type="AlphaFoldDB" id="A0A6J4SCY2"/>
<evidence type="ECO:0000256" key="1">
    <source>
        <dbReference type="SAM" id="SignalP"/>
    </source>
</evidence>
<keyword evidence="1" id="KW-0732">Signal</keyword>
<reference evidence="2" key="1">
    <citation type="submission" date="2020-02" db="EMBL/GenBank/DDBJ databases">
        <authorList>
            <person name="Meier V. D."/>
        </authorList>
    </citation>
    <scope>NUCLEOTIDE SEQUENCE</scope>
    <source>
        <strain evidence="2">AVDCRST_MAG30</strain>
    </source>
</reference>
<dbReference type="Gene3D" id="3.20.20.80">
    <property type="entry name" value="Glycosidases"/>
    <property type="match status" value="1"/>
</dbReference>
<protein>
    <recommendedName>
        <fullName evidence="3">Asl1-like glycosyl hydrolase catalytic domain-containing protein</fullName>
    </recommendedName>
</protein>
<proteinExistence type="predicted"/>
<dbReference type="EMBL" id="CADCVS010000203">
    <property type="protein sequence ID" value="CAA9492357.1"/>
    <property type="molecule type" value="Genomic_DNA"/>
</dbReference>
<feature type="chain" id="PRO_5026922579" description="Asl1-like glycosyl hydrolase catalytic domain-containing protein" evidence="1">
    <location>
        <begin position="29"/>
        <end position="355"/>
    </location>
</feature>
<evidence type="ECO:0008006" key="3">
    <source>
        <dbReference type="Google" id="ProtNLM"/>
    </source>
</evidence>
<feature type="signal peptide" evidence="1">
    <location>
        <begin position="1"/>
        <end position="28"/>
    </location>
</feature>
<organism evidence="2">
    <name type="scientific">uncultured Solirubrobacteraceae bacterium</name>
    <dbReference type="NCBI Taxonomy" id="1162706"/>
    <lineage>
        <taxon>Bacteria</taxon>
        <taxon>Bacillati</taxon>
        <taxon>Actinomycetota</taxon>
        <taxon>Thermoleophilia</taxon>
        <taxon>Solirubrobacterales</taxon>
        <taxon>Solirubrobacteraceae</taxon>
        <taxon>environmental samples</taxon>
    </lineage>
</organism>
<sequence length="355" mass="39181">MRAATFATGLALALGLVLCAAAPAPAQAVTWGLAGYDAGKAELDGAVRLGRPILRVEFDTRRRVASGVFDGRYSAATRRGLRFLALAGFPRRTPTVREAATFCGAMAARYGPRGTFWSQRRGRATSALTVIEWGNETNGAYQYGDTYLDASYARRAQRYGRNAVACGQAAAPHGVGVLAIAGDGGDRSSAWTDNVFAGAPDIDRHVIGWTVHPYGPGVARDDPESTLHRADRQLAGRSTRPFWITEWGLATDDGRCLGDNYGWPRCMTYRAADAALRATIRAIRLRWERRPERPVTAFFYYQYKDQRDPRISGRREHYFGLLQNDTVSPKLPLFSTYRSWIVSRPFVPALIETPL</sequence>
<evidence type="ECO:0000313" key="2">
    <source>
        <dbReference type="EMBL" id="CAA9492357.1"/>
    </source>
</evidence>